<protein>
    <submittedName>
        <fullName evidence="1">Uncharacterized protein</fullName>
    </submittedName>
</protein>
<comment type="caution">
    <text evidence="1">The sequence shown here is derived from an EMBL/GenBank/DDBJ whole genome shotgun (WGS) entry which is preliminary data.</text>
</comment>
<feature type="non-terminal residue" evidence="1">
    <location>
        <position position="75"/>
    </location>
</feature>
<gene>
    <name evidence="1" type="ORF">GUH15_23015</name>
</gene>
<sequence>MLSPAPVTPPSVKVNVTSLDAPASVPAAPAQAVSDAVRETAESFVDFAASKGHDLRLSITDGLTYRGDEYAVRQL</sequence>
<organism evidence="1 2">
    <name type="scientific">Xanthomonas citri pv. citri</name>
    <dbReference type="NCBI Taxonomy" id="611301"/>
    <lineage>
        <taxon>Bacteria</taxon>
        <taxon>Pseudomonadati</taxon>
        <taxon>Pseudomonadota</taxon>
        <taxon>Gammaproteobacteria</taxon>
        <taxon>Lysobacterales</taxon>
        <taxon>Lysobacteraceae</taxon>
        <taxon>Xanthomonas</taxon>
    </lineage>
</organism>
<accession>A0A8I0H9C3</accession>
<evidence type="ECO:0000313" key="1">
    <source>
        <dbReference type="EMBL" id="MBD4338870.1"/>
    </source>
</evidence>
<dbReference type="EMBL" id="JAABFR010001774">
    <property type="protein sequence ID" value="MBD4338870.1"/>
    <property type="molecule type" value="Genomic_DNA"/>
</dbReference>
<dbReference type="Proteomes" id="UP000653002">
    <property type="component" value="Unassembled WGS sequence"/>
</dbReference>
<dbReference type="AlphaFoldDB" id="A0A8I0H9C3"/>
<name>A0A8I0H9C3_XANCI</name>
<proteinExistence type="predicted"/>
<evidence type="ECO:0000313" key="2">
    <source>
        <dbReference type="Proteomes" id="UP000653002"/>
    </source>
</evidence>
<reference evidence="1" key="1">
    <citation type="submission" date="2020-01" db="EMBL/GenBank/DDBJ databases">
        <authorList>
            <person name="Richard D."/>
        </authorList>
    </citation>
    <scope>NUCLEOTIDE SEQUENCE</scope>
    <source>
        <strain evidence="1">JP541</strain>
    </source>
</reference>